<dbReference type="AlphaFoldDB" id="E3LWL1"/>
<dbReference type="GO" id="GO:0000785">
    <property type="term" value="C:chromatin"/>
    <property type="evidence" value="ECO:0007669"/>
    <property type="project" value="TreeGrafter"/>
</dbReference>
<dbReference type="CDD" id="cd00182">
    <property type="entry name" value="T-box"/>
    <property type="match status" value="1"/>
</dbReference>
<dbReference type="GO" id="GO:0000978">
    <property type="term" value="F:RNA polymerase II cis-regulatory region sequence-specific DNA binding"/>
    <property type="evidence" value="ECO:0007669"/>
    <property type="project" value="InterPro"/>
</dbReference>
<dbReference type="CTD" id="9812351"/>
<dbReference type="Pfam" id="PF00907">
    <property type="entry name" value="T-box"/>
    <property type="match status" value="1"/>
</dbReference>
<keyword evidence="9" id="KW-1185">Reference proteome</keyword>
<dbReference type="InterPro" id="IPR001699">
    <property type="entry name" value="TF_T-box"/>
</dbReference>
<dbReference type="InterPro" id="IPR046360">
    <property type="entry name" value="T-box_DNA-bd"/>
</dbReference>
<keyword evidence="1" id="KW-0805">Transcription regulation</keyword>
<dbReference type="SMART" id="SM00425">
    <property type="entry name" value="TBOX"/>
    <property type="match status" value="1"/>
</dbReference>
<dbReference type="PANTHER" id="PTHR11267:SF59">
    <property type="entry name" value="T-BOX PROTEIN 11-RELATED"/>
    <property type="match status" value="1"/>
</dbReference>
<dbReference type="EMBL" id="DS268417">
    <property type="protein sequence ID" value="EFO83670.1"/>
    <property type="molecule type" value="Genomic_DNA"/>
</dbReference>
<evidence type="ECO:0000313" key="9">
    <source>
        <dbReference type="Proteomes" id="UP000008281"/>
    </source>
</evidence>
<dbReference type="GeneID" id="9812351"/>
<keyword evidence="3" id="KW-0804">Transcription</keyword>
<sequence length="359" mass="40206">MAASRGTISQKSIDTRLIPSFSSHSSTQLTYHFPPKMSLSKMTSDQTGISVSLTTDKDALFKSCFELTNEMNITARGRRIFPTLEYIVTGLDPSKYYLISMHFEFVDDKKLRFVGKKWTESPSTEEKGDPRIVFHKNGAQLGKDWMDKPLSFDQIRVTNRKSNENKGPSFVYLFTQHRYIPVLTIYEGDQIVHISKIDYTSFITVTAYHGHALSQLKTDTNPYATGSRLDHRMKRQMSSGEAGSSSTPSKRVKKEAVSPRPSTSTANLFQFPTQSPIGASPLPFLSMFPNSMLQSDAFLQQFQSFSQMFTHQQAMLPNPFLAALFPTPPITPGTLAQIVTSPVNVEPVEPTDEDATFDA</sequence>
<feature type="domain" description="T-box" evidence="7">
    <location>
        <begin position="55"/>
        <end position="229"/>
    </location>
</feature>
<evidence type="ECO:0000256" key="3">
    <source>
        <dbReference type="ARBA" id="ARBA00023163"/>
    </source>
</evidence>
<feature type="compositionally biased region" description="Polar residues" evidence="6">
    <location>
        <begin position="260"/>
        <end position="272"/>
    </location>
</feature>
<dbReference type="PRINTS" id="PR00937">
    <property type="entry name" value="TBOX"/>
</dbReference>
<protein>
    <recommendedName>
        <fullName evidence="7">T-box domain-containing protein</fullName>
    </recommendedName>
</protein>
<dbReference type="PANTHER" id="PTHR11267">
    <property type="entry name" value="T-BOX PROTEIN-RELATED"/>
    <property type="match status" value="1"/>
</dbReference>
<dbReference type="PROSITE" id="PS50252">
    <property type="entry name" value="TBOX_3"/>
    <property type="match status" value="1"/>
</dbReference>
<feature type="compositionally biased region" description="Low complexity" evidence="6">
    <location>
        <begin position="238"/>
        <end position="249"/>
    </location>
</feature>
<evidence type="ECO:0000256" key="1">
    <source>
        <dbReference type="ARBA" id="ARBA00023015"/>
    </source>
</evidence>
<feature type="region of interest" description="Disordered" evidence="6">
    <location>
        <begin position="232"/>
        <end position="272"/>
    </location>
</feature>
<keyword evidence="4 5" id="KW-0539">Nucleus</keyword>
<dbReference type="InterPro" id="IPR036960">
    <property type="entry name" value="T-box_sf"/>
</dbReference>
<name>E3LWL1_CAERE</name>
<evidence type="ECO:0000256" key="2">
    <source>
        <dbReference type="ARBA" id="ARBA00023125"/>
    </source>
</evidence>
<dbReference type="STRING" id="31234.E3LWL1"/>
<dbReference type="Proteomes" id="UP000008281">
    <property type="component" value="Unassembled WGS sequence"/>
</dbReference>
<accession>E3LWL1</accession>
<dbReference type="HOGENOM" id="CLU_032588_1_0_1"/>
<organism evidence="9">
    <name type="scientific">Caenorhabditis remanei</name>
    <name type="common">Caenorhabditis vulgaris</name>
    <dbReference type="NCBI Taxonomy" id="31234"/>
    <lineage>
        <taxon>Eukaryota</taxon>
        <taxon>Metazoa</taxon>
        <taxon>Ecdysozoa</taxon>
        <taxon>Nematoda</taxon>
        <taxon>Chromadorea</taxon>
        <taxon>Rhabditida</taxon>
        <taxon>Rhabditina</taxon>
        <taxon>Rhabditomorpha</taxon>
        <taxon>Rhabditoidea</taxon>
        <taxon>Rhabditidae</taxon>
        <taxon>Peloderinae</taxon>
        <taxon>Caenorhabditis</taxon>
    </lineage>
</organism>
<dbReference type="OrthoDB" id="5869419at2759"/>
<proteinExistence type="predicted"/>
<dbReference type="RefSeq" id="XP_003111809.2">
    <property type="nucleotide sequence ID" value="XM_003111761.2"/>
</dbReference>
<reference evidence="8" key="1">
    <citation type="submission" date="2007-07" db="EMBL/GenBank/DDBJ databases">
        <title>PCAP assembly of the Caenorhabditis remanei genome.</title>
        <authorList>
            <consortium name="The Caenorhabditis remanei Sequencing Consortium"/>
            <person name="Wilson R.K."/>
        </authorList>
    </citation>
    <scope>NUCLEOTIDE SEQUENCE [LARGE SCALE GENOMIC DNA]</scope>
    <source>
        <strain evidence="8">PB4641</strain>
    </source>
</reference>
<dbReference type="InterPro" id="IPR008967">
    <property type="entry name" value="p53-like_TF_DNA-bd_sf"/>
</dbReference>
<evidence type="ECO:0000259" key="7">
    <source>
        <dbReference type="PROSITE" id="PS50252"/>
    </source>
</evidence>
<evidence type="ECO:0000256" key="4">
    <source>
        <dbReference type="ARBA" id="ARBA00023242"/>
    </source>
</evidence>
<dbReference type="SUPFAM" id="SSF49417">
    <property type="entry name" value="p53-like transcription factors"/>
    <property type="match status" value="1"/>
</dbReference>
<dbReference type="GO" id="GO:0001708">
    <property type="term" value="P:cell fate specification"/>
    <property type="evidence" value="ECO:0007669"/>
    <property type="project" value="TreeGrafter"/>
</dbReference>
<dbReference type="FunCoup" id="E3LWL1">
    <property type="interactions" value="3"/>
</dbReference>
<dbReference type="GO" id="GO:0045893">
    <property type="term" value="P:positive regulation of DNA-templated transcription"/>
    <property type="evidence" value="ECO:0007669"/>
    <property type="project" value="InterPro"/>
</dbReference>
<comment type="subcellular location">
    <subcellularLocation>
        <location evidence="5">Nucleus</location>
    </subcellularLocation>
</comment>
<dbReference type="InParanoid" id="E3LWL1"/>
<evidence type="ECO:0000256" key="5">
    <source>
        <dbReference type="PROSITE-ProRule" id="PRU00201"/>
    </source>
</evidence>
<dbReference type="eggNOG" id="KOG3585">
    <property type="taxonomic scope" value="Eukaryota"/>
</dbReference>
<comment type="caution">
    <text evidence="5">Lacks conserved residue(s) required for the propagation of feature annotation.</text>
</comment>
<dbReference type="OMA" id="ENEHASH"/>
<evidence type="ECO:0000256" key="6">
    <source>
        <dbReference type="SAM" id="MobiDB-lite"/>
    </source>
</evidence>
<dbReference type="GO" id="GO:0005634">
    <property type="term" value="C:nucleus"/>
    <property type="evidence" value="ECO:0007669"/>
    <property type="project" value="UniProtKB-SubCell"/>
</dbReference>
<keyword evidence="2 5" id="KW-0238">DNA-binding</keyword>
<dbReference type="GO" id="GO:0000981">
    <property type="term" value="F:DNA-binding transcription factor activity, RNA polymerase II-specific"/>
    <property type="evidence" value="ECO:0007669"/>
    <property type="project" value="TreeGrafter"/>
</dbReference>
<dbReference type="Gene3D" id="2.60.40.820">
    <property type="entry name" value="Transcription factor, T-box"/>
    <property type="match status" value="1"/>
</dbReference>
<evidence type="ECO:0000313" key="8">
    <source>
        <dbReference type="EMBL" id="EFO83670.1"/>
    </source>
</evidence>
<dbReference type="KEGG" id="crq:GCK72_010828"/>
<gene>
    <name evidence="8" type="ORF">CRE_03113</name>
</gene>